<dbReference type="PRINTS" id="PR01438">
    <property type="entry name" value="UNVRSLSTRESS"/>
</dbReference>
<dbReference type="Proteomes" id="UP000638353">
    <property type="component" value="Unassembled WGS sequence"/>
</dbReference>
<dbReference type="PANTHER" id="PTHR46268:SF6">
    <property type="entry name" value="UNIVERSAL STRESS PROTEIN UP12"/>
    <property type="match status" value="1"/>
</dbReference>
<dbReference type="Gene3D" id="3.40.50.620">
    <property type="entry name" value="HUPs"/>
    <property type="match status" value="2"/>
</dbReference>
<gene>
    <name evidence="3" type="ORF">GCM10010334_21870</name>
</gene>
<dbReference type="EMBL" id="BMVC01000004">
    <property type="protein sequence ID" value="GHC89111.1"/>
    <property type="molecule type" value="Genomic_DNA"/>
</dbReference>
<organism evidence="3 4">
    <name type="scientific">Streptomyces finlayi</name>
    <dbReference type="NCBI Taxonomy" id="67296"/>
    <lineage>
        <taxon>Bacteria</taxon>
        <taxon>Bacillati</taxon>
        <taxon>Actinomycetota</taxon>
        <taxon>Actinomycetes</taxon>
        <taxon>Kitasatosporales</taxon>
        <taxon>Streptomycetaceae</taxon>
        <taxon>Streptomyces</taxon>
    </lineage>
</organism>
<comment type="caution">
    <text evidence="3">The sequence shown here is derived from an EMBL/GenBank/DDBJ whole genome shotgun (WGS) entry which is preliminary data.</text>
</comment>
<dbReference type="Pfam" id="PF00582">
    <property type="entry name" value="Usp"/>
    <property type="match status" value="2"/>
</dbReference>
<dbReference type="InterPro" id="IPR014729">
    <property type="entry name" value="Rossmann-like_a/b/a_fold"/>
</dbReference>
<proteinExistence type="inferred from homology"/>
<reference evidence="3" key="1">
    <citation type="journal article" date="2014" name="Int. J. Syst. Evol. Microbiol.">
        <title>Complete genome sequence of Corynebacterium casei LMG S-19264T (=DSM 44701T), isolated from a smear-ripened cheese.</title>
        <authorList>
            <consortium name="US DOE Joint Genome Institute (JGI-PGF)"/>
            <person name="Walter F."/>
            <person name="Albersmeier A."/>
            <person name="Kalinowski J."/>
            <person name="Ruckert C."/>
        </authorList>
    </citation>
    <scope>NUCLEOTIDE SEQUENCE</scope>
    <source>
        <strain evidence="3">JCM 4637</strain>
    </source>
</reference>
<reference evidence="3" key="2">
    <citation type="submission" date="2020-09" db="EMBL/GenBank/DDBJ databases">
        <authorList>
            <person name="Sun Q."/>
            <person name="Ohkuma M."/>
        </authorList>
    </citation>
    <scope>NUCLEOTIDE SEQUENCE</scope>
    <source>
        <strain evidence="3">JCM 4637</strain>
    </source>
</reference>
<dbReference type="SUPFAM" id="SSF52402">
    <property type="entry name" value="Adenine nucleotide alpha hydrolases-like"/>
    <property type="match status" value="2"/>
</dbReference>
<dbReference type="PANTHER" id="PTHR46268">
    <property type="entry name" value="STRESS RESPONSE PROTEIN NHAX"/>
    <property type="match status" value="1"/>
</dbReference>
<dbReference type="InterPro" id="IPR006016">
    <property type="entry name" value="UspA"/>
</dbReference>
<feature type="domain" description="UspA" evidence="2">
    <location>
        <begin position="5"/>
        <end position="137"/>
    </location>
</feature>
<evidence type="ECO:0000313" key="4">
    <source>
        <dbReference type="Proteomes" id="UP000638353"/>
    </source>
</evidence>
<accession>A0A918WW07</accession>
<feature type="domain" description="UspA" evidence="2">
    <location>
        <begin position="154"/>
        <end position="282"/>
    </location>
</feature>
<protein>
    <submittedName>
        <fullName evidence="3">Stress-inducible protein</fullName>
    </submittedName>
</protein>
<dbReference type="AlphaFoldDB" id="A0A918WW07"/>
<evidence type="ECO:0000259" key="2">
    <source>
        <dbReference type="Pfam" id="PF00582"/>
    </source>
</evidence>
<comment type="similarity">
    <text evidence="1">Belongs to the universal stress protein A family.</text>
</comment>
<dbReference type="RefSeq" id="WP_189823371.1">
    <property type="nucleotide sequence ID" value="NZ_BMVC01000004.1"/>
</dbReference>
<evidence type="ECO:0000313" key="3">
    <source>
        <dbReference type="EMBL" id="GHC89111.1"/>
    </source>
</evidence>
<evidence type="ECO:0000256" key="1">
    <source>
        <dbReference type="ARBA" id="ARBA00008791"/>
    </source>
</evidence>
<dbReference type="InterPro" id="IPR006015">
    <property type="entry name" value="Universal_stress_UspA"/>
</dbReference>
<name>A0A918WW07_9ACTN</name>
<sequence length="284" mass="29590">MSHQRTITAGVDGSPESLDAADWAAREALLRELPLHLVHAAVTPVPPGLPAVPEGGVGEPGTVLDRATLHLSYAHPALGIVEEEVAGHPAEALLATAETSELLVLGSRGNGALTGLMVGSVAQAVAARAACPVALVRAGERPADERQGAQDAPYLPVLLGIDLDRPCDELLEYAFDAAATRRTALHVVHAWTLPLVPTASAKDPGVERTRRLDAVITSWRHKFPGTEVVQQVVHGRAGHHLLLESAGASLLVVGRPLAAGPHLGPTVHSVIHHVLCPVVVVPHA</sequence>